<dbReference type="RefSeq" id="WP_140003788.1">
    <property type="nucleotide sequence ID" value="NZ_CP040946.1"/>
</dbReference>
<dbReference type="KEGG" id="mmec:FIU01_07925"/>
<dbReference type="HAMAP" id="MF_00105">
    <property type="entry name" value="GreA_GreB"/>
    <property type="match status" value="1"/>
</dbReference>
<dbReference type="NCBIfam" id="NF002506">
    <property type="entry name" value="PRK01885.1"/>
    <property type="match status" value="1"/>
</dbReference>
<dbReference type="GO" id="GO:0070063">
    <property type="term" value="F:RNA polymerase binding"/>
    <property type="evidence" value="ECO:0007669"/>
    <property type="project" value="InterPro"/>
</dbReference>
<keyword evidence="8" id="KW-1185">Reference proteome</keyword>
<dbReference type="FunFam" id="3.10.50.30:FF:000001">
    <property type="entry name" value="Transcription elongation factor GreA"/>
    <property type="match status" value="1"/>
</dbReference>
<dbReference type="InterPro" id="IPR006358">
    <property type="entry name" value="Tscrpt_elong_fac_GreB"/>
</dbReference>
<evidence type="ECO:0000256" key="1">
    <source>
        <dbReference type="ARBA" id="ARBA00023015"/>
    </source>
</evidence>
<dbReference type="FunFam" id="1.10.287.180:FF:000001">
    <property type="entry name" value="Transcription elongation factor GreA"/>
    <property type="match status" value="1"/>
</dbReference>
<feature type="domain" description="Transcription elongation factor GreA/GreB N-terminal" evidence="6">
    <location>
        <begin position="6"/>
        <end position="76"/>
    </location>
</feature>
<dbReference type="GO" id="GO:0006354">
    <property type="term" value="P:DNA-templated transcription elongation"/>
    <property type="evidence" value="ECO:0007669"/>
    <property type="project" value="TreeGrafter"/>
</dbReference>
<dbReference type="Gene3D" id="1.10.287.180">
    <property type="entry name" value="Transcription elongation factor, GreA/GreB, N-terminal domain"/>
    <property type="match status" value="1"/>
</dbReference>
<keyword evidence="7" id="KW-0251">Elongation factor</keyword>
<dbReference type="Proteomes" id="UP000311008">
    <property type="component" value="Chromosome"/>
</dbReference>
<organism evidence="7 8">
    <name type="scientific">Methylophilus medardicus</name>
    <dbReference type="NCBI Taxonomy" id="2588534"/>
    <lineage>
        <taxon>Bacteria</taxon>
        <taxon>Pseudomonadati</taxon>
        <taxon>Pseudomonadota</taxon>
        <taxon>Betaproteobacteria</taxon>
        <taxon>Nitrosomonadales</taxon>
        <taxon>Methylophilaceae</taxon>
        <taxon>Methylophilus</taxon>
    </lineage>
</organism>
<dbReference type="NCBIfam" id="TIGR01461">
    <property type="entry name" value="greB"/>
    <property type="match status" value="1"/>
</dbReference>
<accession>A0A5B8CT42</accession>
<dbReference type="Gene3D" id="3.10.50.30">
    <property type="entry name" value="Transcription elongation factor, GreA/GreB, C-terminal domain"/>
    <property type="match status" value="1"/>
</dbReference>
<keyword evidence="3 4" id="KW-0804">Transcription</keyword>
<dbReference type="PIRSF" id="PIRSF006092">
    <property type="entry name" value="GreA_GreB"/>
    <property type="match status" value="1"/>
</dbReference>
<dbReference type="SUPFAM" id="SSF54534">
    <property type="entry name" value="FKBP-like"/>
    <property type="match status" value="1"/>
</dbReference>
<dbReference type="Pfam" id="PF01272">
    <property type="entry name" value="GreA_GreB"/>
    <property type="match status" value="1"/>
</dbReference>
<dbReference type="PANTHER" id="PTHR30437">
    <property type="entry name" value="TRANSCRIPTION ELONGATION FACTOR GREA"/>
    <property type="match status" value="1"/>
</dbReference>
<dbReference type="InterPro" id="IPR036953">
    <property type="entry name" value="GreA/GreB_C_sf"/>
</dbReference>
<dbReference type="GO" id="GO:0003746">
    <property type="term" value="F:translation elongation factor activity"/>
    <property type="evidence" value="ECO:0007669"/>
    <property type="project" value="UniProtKB-KW"/>
</dbReference>
<evidence type="ECO:0000313" key="7">
    <source>
        <dbReference type="EMBL" id="QDC44457.1"/>
    </source>
</evidence>
<keyword evidence="2 4" id="KW-0238">DNA-binding</keyword>
<evidence type="ECO:0000256" key="3">
    <source>
        <dbReference type="ARBA" id="ARBA00023163"/>
    </source>
</evidence>
<evidence type="ECO:0000313" key="8">
    <source>
        <dbReference type="Proteomes" id="UP000311008"/>
    </source>
</evidence>
<dbReference type="SUPFAM" id="SSF46557">
    <property type="entry name" value="GreA transcript cleavage protein, N-terminal domain"/>
    <property type="match status" value="1"/>
</dbReference>
<evidence type="ECO:0000259" key="6">
    <source>
        <dbReference type="Pfam" id="PF03449"/>
    </source>
</evidence>
<comment type="function">
    <text evidence="4">Necessary for efficient RNA polymerase transcription elongation past template-encoded arresting sites. The arresting sites in DNA have the property of trapping a certain fraction of elongating RNA polymerases that pass through, resulting in locked ternary complexes. Cleavage of the nascent transcript by cleavage factors such as GreA or GreB allows the resumption of elongation from the new 3'terminus. GreB releases sequences of up to 9 nucleotides in length.</text>
</comment>
<proteinExistence type="inferred from homology"/>
<comment type="similarity">
    <text evidence="4">Belongs to the GreA/GreB family. GreB subfamily.</text>
</comment>
<evidence type="ECO:0000259" key="5">
    <source>
        <dbReference type="Pfam" id="PF01272"/>
    </source>
</evidence>
<protein>
    <recommendedName>
        <fullName evidence="4">Transcription elongation factor GreB</fullName>
    </recommendedName>
    <alternativeName>
        <fullName evidence="4">Transcript cleavage factor GreB</fullName>
    </alternativeName>
</protein>
<reference evidence="8" key="1">
    <citation type="journal article" date="2019" name="ISME J.">
        <title>Evolution in action: habitat transition from sediment to the pelagial leads to genome streamlining in Methylophilaceae.</title>
        <authorList>
            <person name="Salcher M."/>
            <person name="Schaefle D."/>
            <person name="Kaspar M."/>
            <person name="Neuenschwander S.M."/>
            <person name="Ghai R."/>
        </authorList>
    </citation>
    <scope>NUCLEOTIDE SEQUENCE [LARGE SCALE GENOMIC DNA]</scope>
    <source>
        <strain evidence="8">MMS-M-51</strain>
    </source>
</reference>
<name>A0A5B8CT42_9PROT</name>
<keyword evidence="1 4" id="KW-0805">Transcription regulation</keyword>
<feature type="domain" description="Transcription elongation factor GreA/GreB C-terminal" evidence="5">
    <location>
        <begin position="85"/>
        <end position="159"/>
    </location>
</feature>
<dbReference type="InterPro" id="IPR036805">
    <property type="entry name" value="Tscrpt_elong_fac_GreA/B_N_sf"/>
</dbReference>
<gene>
    <name evidence="4 7" type="primary">greB</name>
    <name evidence="7" type="ORF">FIU01_07925</name>
</gene>
<dbReference type="PROSITE" id="PS00830">
    <property type="entry name" value="GREAB_2"/>
    <property type="match status" value="1"/>
</dbReference>
<dbReference type="EMBL" id="CP040946">
    <property type="protein sequence ID" value="QDC44457.1"/>
    <property type="molecule type" value="Genomic_DNA"/>
</dbReference>
<evidence type="ECO:0000256" key="4">
    <source>
        <dbReference type="HAMAP-Rule" id="MF_00930"/>
    </source>
</evidence>
<keyword evidence="7" id="KW-0648">Protein biosynthesis</keyword>
<dbReference type="GO" id="GO:0032784">
    <property type="term" value="P:regulation of DNA-templated transcription elongation"/>
    <property type="evidence" value="ECO:0007669"/>
    <property type="project" value="UniProtKB-UniRule"/>
</dbReference>
<dbReference type="GO" id="GO:0003677">
    <property type="term" value="F:DNA binding"/>
    <property type="evidence" value="ECO:0007669"/>
    <property type="project" value="UniProtKB-UniRule"/>
</dbReference>
<dbReference type="AlphaFoldDB" id="A0A5B8CT42"/>
<dbReference type="InterPro" id="IPR023459">
    <property type="entry name" value="Tscrpt_elong_fac_GreA/B_fam"/>
</dbReference>
<evidence type="ECO:0000256" key="2">
    <source>
        <dbReference type="ARBA" id="ARBA00023125"/>
    </source>
</evidence>
<dbReference type="InterPro" id="IPR018151">
    <property type="entry name" value="TF_GreA/GreB_CS"/>
</dbReference>
<sequence length="160" mass="18314">MADLKNYITPEGYAALEKEFQFLIKVDRPEVVRVVSWAAGNGDRSENGDYIYGKKRLRQIDSRIRFLTKRMDAAEIVYSNTQTNTEQVFFGAWVTLFNLSDDTEMTVRIVGQDELDPSQGFISWVSPMAKALLSKRLGDAVRVMTPSAETEYEIIDIRYI</sequence>
<dbReference type="HAMAP" id="MF_00930">
    <property type="entry name" value="GreB"/>
    <property type="match status" value="1"/>
</dbReference>
<dbReference type="InterPro" id="IPR022691">
    <property type="entry name" value="Tscrpt_elong_fac_GreA/B_N"/>
</dbReference>
<dbReference type="InterPro" id="IPR028624">
    <property type="entry name" value="Tscrpt_elong_fac_GreA/B"/>
</dbReference>
<dbReference type="InterPro" id="IPR001437">
    <property type="entry name" value="Tscrpt_elong_fac_GreA/B_C"/>
</dbReference>
<dbReference type="OrthoDB" id="5511940at2"/>
<dbReference type="PANTHER" id="PTHR30437:SF6">
    <property type="entry name" value="TRANSCRIPTION ELONGATION FACTOR GREB"/>
    <property type="match status" value="1"/>
</dbReference>
<dbReference type="Pfam" id="PF03449">
    <property type="entry name" value="GreA_GreB_N"/>
    <property type="match status" value="1"/>
</dbReference>